<gene>
    <name evidence="3" type="ORF">EJ05DRAFT_510558</name>
</gene>
<dbReference type="Gene3D" id="1.50.10.20">
    <property type="match status" value="1"/>
</dbReference>
<dbReference type="PANTHER" id="PTHR47791">
    <property type="entry name" value="MEIOTICALLY UP-REGULATED GENE 191 PROTEIN"/>
    <property type="match status" value="1"/>
</dbReference>
<dbReference type="GO" id="GO:0005975">
    <property type="term" value="P:carbohydrate metabolic process"/>
    <property type="evidence" value="ECO:0007669"/>
    <property type="project" value="InterPro"/>
</dbReference>
<dbReference type="AlphaFoldDB" id="A0A6A6W6Z8"/>
<dbReference type="PANTHER" id="PTHR47791:SF1">
    <property type="entry name" value="ENDO MANNANASE, GH76 FAMILY (EUROFUNG)"/>
    <property type="match status" value="1"/>
</dbReference>
<evidence type="ECO:0000313" key="4">
    <source>
        <dbReference type="Proteomes" id="UP000799437"/>
    </source>
</evidence>
<dbReference type="InterPro" id="IPR008928">
    <property type="entry name" value="6-hairpin_glycosidase_sf"/>
</dbReference>
<feature type="signal peptide" evidence="2">
    <location>
        <begin position="1"/>
        <end position="27"/>
    </location>
</feature>
<dbReference type="GeneID" id="54489240"/>
<organism evidence="3 4">
    <name type="scientific">Pseudovirgaria hyperparasitica</name>
    <dbReference type="NCBI Taxonomy" id="470096"/>
    <lineage>
        <taxon>Eukaryota</taxon>
        <taxon>Fungi</taxon>
        <taxon>Dikarya</taxon>
        <taxon>Ascomycota</taxon>
        <taxon>Pezizomycotina</taxon>
        <taxon>Dothideomycetes</taxon>
        <taxon>Dothideomycetes incertae sedis</taxon>
        <taxon>Acrospermales</taxon>
        <taxon>Acrospermaceae</taxon>
        <taxon>Pseudovirgaria</taxon>
    </lineage>
</organism>
<dbReference type="OrthoDB" id="9984024at2759"/>
<proteinExistence type="predicted"/>
<evidence type="ECO:0000256" key="2">
    <source>
        <dbReference type="SAM" id="SignalP"/>
    </source>
</evidence>
<keyword evidence="4" id="KW-1185">Reference proteome</keyword>
<evidence type="ECO:0000313" key="3">
    <source>
        <dbReference type="EMBL" id="KAF2758658.1"/>
    </source>
</evidence>
<dbReference type="GO" id="GO:0016798">
    <property type="term" value="F:hydrolase activity, acting on glycosyl bonds"/>
    <property type="evidence" value="ECO:0007669"/>
    <property type="project" value="UniProtKB-KW"/>
</dbReference>
<dbReference type="SUPFAM" id="SSF48208">
    <property type="entry name" value="Six-hairpin glycosidases"/>
    <property type="match status" value="1"/>
</dbReference>
<dbReference type="InterPro" id="IPR053169">
    <property type="entry name" value="MUG_Protein"/>
</dbReference>
<feature type="chain" id="PRO_5025606968" evidence="2">
    <location>
        <begin position="28"/>
        <end position="423"/>
    </location>
</feature>
<dbReference type="RefSeq" id="XP_033601109.1">
    <property type="nucleotide sequence ID" value="XM_033748186.1"/>
</dbReference>
<evidence type="ECO:0000256" key="1">
    <source>
        <dbReference type="SAM" id="MobiDB-lite"/>
    </source>
</evidence>
<keyword evidence="3" id="KW-0326">Glycosidase</keyword>
<dbReference type="InterPro" id="IPR005198">
    <property type="entry name" value="Glyco_hydro_76"/>
</dbReference>
<feature type="compositionally biased region" description="Basic and acidic residues" evidence="1">
    <location>
        <begin position="413"/>
        <end position="423"/>
    </location>
</feature>
<keyword evidence="2" id="KW-0732">Signal</keyword>
<sequence>MASHSSLTASYLALLSLSSIIVSPILAQDGASTRARVALDALQTWYNRDSGIWDSCGWWNGANCMTVLADFAMLDPSVAQTANDVFSNTYVRAPAVNPLPGVEKVNHDEQVKTLYPDNWLIVNPDSRTGKAGQVDPSLWLDGYYDDDLWWALAWIAAYDVSGNSDYLATAEGIFQSTSKAWPTNCSDGGIPWNQNYTYVNAISNELFLDTAAHLANRAADKQYYVDWARKQWDWLQRSGMINSDGVFNDGLNYGRDGCYDNGQPVWSYNQGVILGGLVELNRASHTTYLDSADSIAAAAIRNLTDVNHVLHEPCEPDCAPDGTQFKGIFMRNLQLLHAARPKDLYAQVIQSSANSLWNSDRDSENKFSVSWTGPIVNPFNVASQVLVRIVKVVEASYNRKAKAKRSTKCGNLSREDRETAGPQ</sequence>
<dbReference type="EMBL" id="ML996571">
    <property type="protein sequence ID" value="KAF2758658.1"/>
    <property type="molecule type" value="Genomic_DNA"/>
</dbReference>
<dbReference type="Pfam" id="PF03663">
    <property type="entry name" value="Glyco_hydro_76"/>
    <property type="match status" value="1"/>
</dbReference>
<feature type="region of interest" description="Disordered" evidence="1">
    <location>
        <begin position="404"/>
        <end position="423"/>
    </location>
</feature>
<reference evidence="3" key="1">
    <citation type="journal article" date="2020" name="Stud. Mycol.">
        <title>101 Dothideomycetes genomes: a test case for predicting lifestyles and emergence of pathogens.</title>
        <authorList>
            <person name="Haridas S."/>
            <person name="Albert R."/>
            <person name="Binder M."/>
            <person name="Bloem J."/>
            <person name="Labutti K."/>
            <person name="Salamov A."/>
            <person name="Andreopoulos B."/>
            <person name="Baker S."/>
            <person name="Barry K."/>
            <person name="Bills G."/>
            <person name="Bluhm B."/>
            <person name="Cannon C."/>
            <person name="Castanera R."/>
            <person name="Culley D."/>
            <person name="Daum C."/>
            <person name="Ezra D."/>
            <person name="Gonzalez J."/>
            <person name="Henrissat B."/>
            <person name="Kuo A."/>
            <person name="Liang C."/>
            <person name="Lipzen A."/>
            <person name="Lutzoni F."/>
            <person name="Magnuson J."/>
            <person name="Mondo S."/>
            <person name="Nolan M."/>
            <person name="Ohm R."/>
            <person name="Pangilinan J."/>
            <person name="Park H.-J."/>
            <person name="Ramirez L."/>
            <person name="Alfaro M."/>
            <person name="Sun H."/>
            <person name="Tritt A."/>
            <person name="Yoshinaga Y."/>
            <person name="Zwiers L.-H."/>
            <person name="Turgeon B."/>
            <person name="Goodwin S."/>
            <person name="Spatafora J."/>
            <person name="Crous P."/>
            <person name="Grigoriev I."/>
        </authorList>
    </citation>
    <scope>NUCLEOTIDE SEQUENCE</scope>
    <source>
        <strain evidence="3">CBS 121739</strain>
    </source>
</reference>
<accession>A0A6A6W6Z8</accession>
<name>A0A6A6W6Z8_9PEZI</name>
<keyword evidence="3" id="KW-0378">Hydrolase</keyword>
<dbReference type="Proteomes" id="UP000799437">
    <property type="component" value="Unassembled WGS sequence"/>
</dbReference>
<protein>
    <submittedName>
        <fullName evidence="3">Six-hairpin glycosidase</fullName>
    </submittedName>
</protein>